<keyword evidence="2" id="KW-1185">Reference proteome</keyword>
<proteinExistence type="predicted"/>
<gene>
    <name evidence="1" type="ORF">FA13DRAFT_1733320</name>
</gene>
<evidence type="ECO:0000313" key="1">
    <source>
        <dbReference type="EMBL" id="TEB30907.1"/>
    </source>
</evidence>
<comment type="caution">
    <text evidence="1">The sequence shown here is derived from an EMBL/GenBank/DDBJ whole genome shotgun (WGS) entry which is preliminary data.</text>
</comment>
<dbReference type="EMBL" id="QPFP01000021">
    <property type="protein sequence ID" value="TEB30907.1"/>
    <property type="molecule type" value="Genomic_DNA"/>
</dbReference>
<name>A0A4Y7T9R3_COPMI</name>
<dbReference type="AlphaFoldDB" id="A0A4Y7T9R3"/>
<reference evidence="1 2" key="1">
    <citation type="journal article" date="2019" name="Nat. Ecol. Evol.">
        <title>Megaphylogeny resolves global patterns of mushroom evolution.</title>
        <authorList>
            <person name="Varga T."/>
            <person name="Krizsan K."/>
            <person name="Foldi C."/>
            <person name="Dima B."/>
            <person name="Sanchez-Garcia M."/>
            <person name="Sanchez-Ramirez S."/>
            <person name="Szollosi G.J."/>
            <person name="Szarkandi J.G."/>
            <person name="Papp V."/>
            <person name="Albert L."/>
            <person name="Andreopoulos W."/>
            <person name="Angelini C."/>
            <person name="Antonin V."/>
            <person name="Barry K.W."/>
            <person name="Bougher N.L."/>
            <person name="Buchanan P."/>
            <person name="Buyck B."/>
            <person name="Bense V."/>
            <person name="Catcheside P."/>
            <person name="Chovatia M."/>
            <person name="Cooper J."/>
            <person name="Damon W."/>
            <person name="Desjardin D."/>
            <person name="Finy P."/>
            <person name="Geml J."/>
            <person name="Haridas S."/>
            <person name="Hughes K."/>
            <person name="Justo A."/>
            <person name="Karasinski D."/>
            <person name="Kautmanova I."/>
            <person name="Kiss B."/>
            <person name="Kocsube S."/>
            <person name="Kotiranta H."/>
            <person name="LaButti K.M."/>
            <person name="Lechner B.E."/>
            <person name="Liimatainen K."/>
            <person name="Lipzen A."/>
            <person name="Lukacs Z."/>
            <person name="Mihaltcheva S."/>
            <person name="Morgado L.N."/>
            <person name="Niskanen T."/>
            <person name="Noordeloos M.E."/>
            <person name="Ohm R.A."/>
            <person name="Ortiz-Santana B."/>
            <person name="Ovrebo C."/>
            <person name="Racz N."/>
            <person name="Riley R."/>
            <person name="Savchenko A."/>
            <person name="Shiryaev A."/>
            <person name="Soop K."/>
            <person name="Spirin V."/>
            <person name="Szebenyi C."/>
            <person name="Tomsovsky M."/>
            <person name="Tulloss R.E."/>
            <person name="Uehling J."/>
            <person name="Grigoriev I.V."/>
            <person name="Vagvolgyi C."/>
            <person name="Papp T."/>
            <person name="Martin F.M."/>
            <person name="Miettinen O."/>
            <person name="Hibbett D.S."/>
            <person name="Nagy L.G."/>
        </authorList>
    </citation>
    <scope>NUCLEOTIDE SEQUENCE [LARGE SCALE GENOMIC DNA]</scope>
    <source>
        <strain evidence="1 2">FP101781</strain>
    </source>
</reference>
<protein>
    <submittedName>
        <fullName evidence="1">Uncharacterized protein</fullName>
    </submittedName>
</protein>
<organism evidence="1 2">
    <name type="scientific">Coprinellus micaceus</name>
    <name type="common">Glistening ink-cap mushroom</name>
    <name type="synonym">Coprinus micaceus</name>
    <dbReference type="NCBI Taxonomy" id="71717"/>
    <lineage>
        <taxon>Eukaryota</taxon>
        <taxon>Fungi</taxon>
        <taxon>Dikarya</taxon>
        <taxon>Basidiomycota</taxon>
        <taxon>Agaricomycotina</taxon>
        <taxon>Agaricomycetes</taxon>
        <taxon>Agaricomycetidae</taxon>
        <taxon>Agaricales</taxon>
        <taxon>Agaricineae</taxon>
        <taxon>Psathyrellaceae</taxon>
        <taxon>Coprinellus</taxon>
    </lineage>
</organism>
<evidence type="ECO:0000313" key="2">
    <source>
        <dbReference type="Proteomes" id="UP000298030"/>
    </source>
</evidence>
<dbReference type="Proteomes" id="UP000298030">
    <property type="component" value="Unassembled WGS sequence"/>
</dbReference>
<accession>A0A4Y7T9R3</accession>
<sequence>MSKDNSVISLSLQRTNVELQPQVVRTSGNIGGGARVSGYGGGAYSFGLRHTIIAERKEAIKGPQLGLPFL</sequence>